<evidence type="ECO:0000256" key="9">
    <source>
        <dbReference type="PROSITE-ProRule" id="PRU00024"/>
    </source>
</evidence>
<evidence type="ECO:0000259" key="11">
    <source>
        <dbReference type="PROSITE" id="PS50119"/>
    </source>
</evidence>
<dbReference type="SMART" id="SM00336">
    <property type="entry name" value="BBOX"/>
    <property type="match status" value="2"/>
</dbReference>
<evidence type="ECO:0000256" key="7">
    <source>
        <dbReference type="ARBA" id="ARBA00023163"/>
    </source>
</evidence>
<keyword evidence="4 9" id="KW-0863">Zinc-finger</keyword>
<dbReference type="InterPro" id="IPR051979">
    <property type="entry name" value="B-box_zinc_finger"/>
</dbReference>
<dbReference type="GO" id="GO:0008270">
    <property type="term" value="F:zinc ion binding"/>
    <property type="evidence" value="ECO:0007669"/>
    <property type="project" value="UniProtKB-KW"/>
</dbReference>
<accession>A0AA41VP07</accession>
<comment type="subcellular location">
    <subcellularLocation>
        <location evidence="1">Nucleus</location>
    </subcellularLocation>
</comment>
<keyword evidence="8" id="KW-0539">Nucleus</keyword>
<evidence type="ECO:0000256" key="2">
    <source>
        <dbReference type="ARBA" id="ARBA00022723"/>
    </source>
</evidence>
<comment type="caution">
    <text evidence="12">The sequence shown here is derived from an EMBL/GenBank/DDBJ whole genome shotgun (WGS) entry which is preliminary data.</text>
</comment>
<dbReference type="PROSITE" id="PS50119">
    <property type="entry name" value="ZF_BBOX"/>
    <property type="match status" value="2"/>
</dbReference>
<dbReference type="GO" id="GO:0005634">
    <property type="term" value="C:nucleus"/>
    <property type="evidence" value="ECO:0007669"/>
    <property type="project" value="UniProtKB-SubCell"/>
</dbReference>
<feature type="domain" description="B box-type" evidence="11">
    <location>
        <begin position="54"/>
        <end position="99"/>
    </location>
</feature>
<dbReference type="AlphaFoldDB" id="A0AA41VP07"/>
<evidence type="ECO:0000256" key="1">
    <source>
        <dbReference type="ARBA" id="ARBA00004123"/>
    </source>
</evidence>
<protein>
    <recommendedName>
        <fullName evidence="11">B box-type domain-containing protein</fullName>
    </recommendedName>
</protein>
<dbReference type="Gene3D" id="3.30.160.60">
    <property type="entry name" value="Classic Zinc Finger"/>
    <property type="match status" value="1"/>
</dbReference>
<gene>
    <name evidence="12" type="ORF">MKW94_004747</name>
</gene>
<dbReference type="InterPro" id="IPR000315">
    <property type="entry name" value="Znf_B-box"/>
</dbReference>
<feature type="region of interest" description="Disordered" evidence="10">
    <location>
        <begin position="110"/>
        <end position="181"/>
    </location>
</feature>
<keyword evidence="2" id="KW-0479">Metal-binding</keyword>
<keyword evidence="6" id="KW-0805">Transcription regulation</keyword>
<dbReference type="Pfam" id="PF00643">
    <property type="entry name" value="zf-B_box"/>
    <property type="match status" value="2"/>
</dbReference>
<organism evidence="12 13">
    <name type="scientific">Papaver nudicaule</name>
    <name type="common">Iceland poppy</name>
    <dbReference type="NCBI Taxonomy" id="74823"/>
    <lineage>
        <taxon>Eukaryota</taxon>
        <taxon>Viridiplantae</taxon>
        <taxon>Streptophyta</taxon>
        <taxon>Embryophyta</taxon>
        <taxon>Tracheophyta</taxon>
        <taxon>Spermatophyta</taxon>
        <taxon>Magnoliopsida</taxon>
        <taxon>Ranunculales</taxon>
        <taxon>Papaveraceae</taxon>
        <taxon>Papaveroideae</taxon>
        <taxon>Papaver</taxon>
    </lineage>
</organism>
<evidence type="ECO:0000256" key="8">
    <source>
        <dbReference type="ARBA" id="ARBA00023242"/>
    </source>
</evidence>
<keyword evidence="3" id="KW-0677">Repeat</keyword>
<feature type="compositionally biased region" description="Polar residues" evidence="10">
    <location>
        <begin position="110"/>
        <end position="123"/>
    </location>
</feature>
<evidence type="ECO:0000313" key="12">
    <source>
        <dbReference type="EMBL" id="MCL7044674.1"/>
    </source>
</evidence>
<dbReference type="EMBL" id="JAJJMA010260623">
    <property type="protein sequence ID" value="MCL7044674.1"/>
    <property type="molecule type" value="Genomic_DNA"/>
</dbReference>
<evidence type="ECO:0000256" key="6">
    <source>
        <dbReference type="ARBA" id="ARBA00023015"/>
    </source>
</evidence>
<sequence>MKIQCDVCEKAEAVVLCCADEAALCYNCDEKVHAANRLASKHQRVPLLHNNHNRNQPSCDICQEKAGYFFCLEDRALLCRNCDVSIHSSTQSSHQRFLLTGVKLNDFQHQQQNMDSKPSSLSYLNPPMTPNNAIGSSSLNNSSTTTDMNYNNSSFSGMGNNNSTFSDMNNNNSTYSDMNNNNSTFSGDPHFSDWRSDEIFTNSTNLDQNYEFSPSEFESSTISS</sequence>
<dbReference type="FunFam" id="3.30.160.60:FF:000589">
    <property type="entry name" value="B-box zinc finger protein 22"/>
    <property type="match status" value="1"/>
</dbReference>
<dbReference type="GO" id="GO:0006355">
    <property type="term" value="P:regulation of DNA-templated transcription"/>
    <property type="evidence" value="ECO:0007669"/>
    <property type="project" value="TreeGrafter"/>
</dbReference>
<name>A0AA41VP07_PAPNU</name>
<dbReference type="CDD" id="cd19821">
    <property type="entry name" value="Bbox1_BBX-like"/>
    <property type="match status" value="2"/>
</dbReference>
<dbReference type="PANTHER" id="PTHR31832">
    <property type="entry name" value="B-BOX ZINC FINGER PROTEIN 22"/>
    <property type="match status" value="1"/>
</dbReference>
<proteinExistence type="predicted"/>
<reference evidence="12" key="1">
    <citation type="submission" date="2022-03" db="EMBL/GenBank/DDBJ databases">
        <title>A functionally conserved STORR gene fusion in Papaver species that diverged 16.8 million years ago.</title>
        <authorList>
            <person name="Catania T."/>
        </authorList>
    </citation>
    <scope>NUCLEOTIDE SEQUENCE</scope>
    <source>
        <strain evidence="12">S-191538</strain>
    </source>
</reference>
<dbReference type="Proteomes" id="UP001177140">
    <property type="component" value="Unassembled WGS sequence"/>
</dbReference>
<feature type="compositionally biased region" description="Low complexity" evidence="10">
    <location>
        <begin position="131"/>
        <end position="181"/>
    </location>
</feature>
<keyword evidence="5" id="KW-0862">Zinc</keyword>
<keyword evidence="7" id="KW-0804">Transcription</keyword>
<evidence type="ECO:0000256" key="4">
    <source>
        <dbReference type="ARBA" id="ARBA00022771"/>
    </source>
</evidence>
<evidence type="ECO:0000256" key="5">
    <source>
        <dbReference type="ARBA" id="ARBA00022833"/>
    </source>
</evidence>
<dbReference type="PANTHER" id="PTHR31832:SF63">
    <property type="entry name" value="B-BOX ZINC FINGER PROTEIN 23"/>
    <property type="match status" value="1"/>
</dbReference>
<feature type="domain" description="B box-type" evidence="11">
    <location>
        <begin position="1"/>
        <end position="47"/>
    </location>
</feature>
<evidence type="ECO:0000256" key="3">
    <source>
        <dbReference type="ARBA" id="ARBA00022737"/>
    </source>
</evidence>
<dbReference type="InterPro" id="IPR049808">
    <property type="entry name" value="CONSTANS-like_Bbox1"/>
</dbReference>
<dbReference type="GO" id="GO:0009640">
    <property type="term" value="P:photomorphogenesis"/>
    <property type="evidence" value="ECO:0007669"/>
    <property type="project" value="TreeGrafter"/>
</dbReference>
<keyword evidence="13" id="KW-1185">Reference proteome</keyword>
<evidence type="ECO:0000256" key="10">
    <source>
        <dbReference type="SAM" id="MobiDB-lite"/>
    </source>
</evidence>
<evidence type="ECO:0000313" key="13">
    <source>
        <dbReference type="Proteomes" id="UP001177140"/>
    </source>
</evidence>